<dbReference type="InterPro" id="IPR013546">
    <property type="entry name" value="PII_UdlTrfase/GS_AdlTrfase"/>
</dbReference>
<dbReference type="InterPro" id="IPR002912">
    <property type="entry name" value="ACT_dom"/>
</dbReference>
<gene>
    <name evidence="7 10" type="primary">glnD</name>
    <name evidence="10" type="ORF">MNODULE_00920</name>
</gene>
<comment type="similarity">
    <text evidence="7">Belongs to the GlnD family.</text>
</comment>
<dbReference type="SUPFAM" id="SSF81593">
    <property type="entry name" value="Nucleotidyltransferase substrate binding subunit/domain"/>
    <property type="match status" value="1"/>
</dbReference>
<dbReference type="NCBIfam" id="TIGR01693">
    <property type="entry name" value="UTase_glnD"/>
    <property type="match status" value="1"/>
</dbReference>
<dbReference type="PANTHER" id="PTHR47320">
    <property type="entry name" value="BIFUNCTIONAL URIDYLYLTRANSFERASE/URIDYLYL-REMOVING ENZYME"/>
    <property type="match status" value="1"/>
</dbReference>
<dbReference type="PROSITE" id="PS51831">
    <property type="entry name" value="HD"/>
    <property type="match status" value="1"/>
</dbReference>
<dbReference type="SUPFAM" id="SSF109604">
    <property type="entry name" value="HD-domain/PDEase-like"/>
    <property type="match status" value="1"/>
</dbReference>
<evidence type="ECO:0000256" key="4">
    <source>
        <dbReference type="ARBA" id="ARBA00022801"/>
    </source>
</evidence>
<evidence type="ECO:0000256" key="3">
    <source>
        <dbReference type="ARBA" id="ARBA00022737"/>
    </source>
</evidence>
<evidence type="ECO:0000256" key="1">
    <source>
        <dbReference type="ARBA" id="ARBA00022679"/>
    </source>
</evidence>
<comment type="caution">
    <text evidence="7">Lacks conserved residue(s) required for the propagation of feature annotation.</text>
</comment>
<comment type="caution">
    <text evidence="10">The sequence shown here is derived from an EMBL/GenBank/DDBJ whole genome shotgun (WGS) entry which is preliminary data.</text>
</comment>
<dbReference type="GO" id="GO:0006808">
    <property type="term" value="P:regulation of nitrogen utilization"/>
    <property type="evidence" value="ECO:0007669"/>
    <property type="project" value="UniProtKB-UniRule"/>
</dbReference>
<feature type="domain" description="ACT" evidence="8">
    <location>
        <begin position="677"/>
        <end position="765"/>
    </location>
</feature>
<dbReference type="SUPFAM" id="SSF55021">
    <property type="entry name" value="ACT-like"/>
    <property type="match status" value="2"/>
</dbReference>
<dbReference type="PANTHER" id="PTHR47320:SF1">
    <property type="entry name" value="BIFUNCTIONAL URIDYLYLTRANSFERASE_URIDYLYL-REMOVING ENZYME"/>
    <property type="match status" value="1"/>
</dbReference>
<dbReference type="SUPFAM" id="SSF81301">
    <property type="entry name" value="Nucleotidyltransferase"/>
    <property type="match status" value="1"/>
</dbReference>
<feature type="domain" description="ACT" evidence="8">
    <location>
        <begin position="789"/>
        <end position="867"/>
    </location>
</feature>
<dbReference type="CDD" id="cd04900">
    <property type="entry name" value="ACT_UUR-like_1"/>
    <property type="match status" value="1"/>
</dbReference>
<feature type="region of interest" description="Uridylyltransferase" evidence="7">
    <location>
        <begin position="1"/>
        <end position="324"/>
    </location>
</feature>
<dbReference type="HAMAP" id="MF_00277">
    <property type="entry name" value="PII_uridylyl_transf"/>
    <property type="match status" value="1"/>
</dbReference>
<dbReference type="Pfam" id="PF08335">
    <property type="entry name" value="GlnD_UR_UTase"/>
    <property type="match status" value="1"/>
</dbReference>
<dbReference type="Gene3D" id="3.30.460.10">
    <property type="entry name" value="Beta Polymerase, domain 2"/>
    <property type="match status" value="1"/>
</dbReference>
<evidence type="ECO:0000259" key="8">
    <source>
        <dbReference type="PROSITE" id="PS51671"/>
    </source>
</evidence>
<dbReference type="Pfam" id="PF24931">
    <property type="entry name" value="ACT_ACR9_3rd"/>
    <property type="match status" value="1"/>
</dbReference>
<dbReference type="InterPro" id="IPR003607">
    <property type="entry name" value="HD/PDEase_dom"/>
</dbReference>
<keyword evidence="3" id="KW-0677">Repeat</keyword>
<dbReference type="GO" id="GO:0008081">
    <property type="term" value="F:phosphoric diester hydrolase activity"/>
    <property type="evidence" value="ECO:0007669"/>
    <property type="project" value="UniProtKB-UniRule"/>
</dbReference>
<dbReference type="Gene3D" id="1.10.3210.10">
    <property type="entry name" value="Hypothetical protein af1432"/>
    <property type="match status" value="1"/>
</dbReference>
<dbReference type="GO" id="GO:0008773">
    <property type="term" value="F:[protein-PII] uridylyltransferase activity"/>
    <property type="evidence" value="ECO:0007669"/>
    <property type="project" value="UniProtKB-UniRule"/>
</dbReference>
<evidence type="ECO:0000259" key="9">
    <source>
        <dbReference type="PROSITE" id="PS51831"/>
    </source>
</evidence>
<dbReference type="EMBL" id="VTOW01000001">
    <property type="protein sequence ID" value="NKE69314.1"/>
    <property type="molecule type" value="Genomic_DNA"/>
</dbReference>
<dbReference type="EC" id="2.7.7.59" evidence="7"/>
<keyword evidence="1 7" id="KW-0808">Transferase</keyword>
<dbReference type="SMART" id="SM00471">
    <property type="entry name" value="HDc"/>
    <property type="match status" value="1"/>
</dbReference>
<dbReference type="Pfam" id="PF01966">
    <property type="entry name" value="HD"/>
    <property type="match status" value="1"/>
</dbReference>
<evidence type="ECO:0000256" key="5">
    <source>
        <dbReference type="ARBA" id="ARBA00022842"/>
    </source>
</evidence>
<sequence>MHSQANILADLRLLFGARQKEIRAFHDQGGTGLRVVEALSDLADHLLLRGFQSINPTLIQEWGGTMVAIGGYGRRELSPASDIDLMFLFPEGRARQAERLASELLPFFWDLGYKVGHSVRSVEECIAAAKQDALIGTSLLESRFLTGDRGLFQQFHEAFFSKVVGKNLKDFLVQLDNGRAAGRKEFGATPYLLEPNLKQSPGGLRDIHHLRWVALARYRTNSLAQLFQWGLLSNAEYSSLTTALDFLWKIRNQLHFKAGKASDHLTMELQEELAPFFHFENRRELMRQYYILTGWVIEISDRFIRDAFPVSRWQRWQRAWQTRQAAPGFQLSAGEIVPQATNLHQFFGNDENLLRIFLLVKEHGARIPGPVLEVLHQVADQERDRPISPEAAVLFREILSKPGRIADTLRVMHRTHVLWRVIPEFARVQRLVQESRSHFFTVDEHSFRAVEEGERLAAEGGPIGKIYAGIQRKDLLHLALLLHDVGKGRDEDHSAVGAMLAEAAGVQLGYADEERALLVFLVRRHLILSEVALYRDFSNEPVLLQFASEVARPETLKKLFVLTCADIRAVGPGTWTSWKGELLLKLYGEALSILTGEEADPEERKVEMIVARLRQEAKGKYPEVWLEETVQGLIPRYLLTTPFEKVLADLSALFHLLIDPIHVAARYLPDSGMTEYTLYTYDQITPGLFSKMTGVLAAKGLQIMGAQVFTQSNGMVVDTFRVIDPDYTGPVPPDRIETISQAVRSVLIGQETIEALFTRGQRFGSHKEPPPTVAVRVELDNDSSHHFTIIDIFAPDRRGLLYVIAKTIFDLGLSVHSAKIATRLDQIVDVFYVQGPEGKKITDSEMIRKVKERLTNEIQQGSTGKGK</sequence>
<proteinExistence type="inferred from homology"/>
<dbReference type="AlphaFoldDB" id="A0A7X6DLC9"/>
<comment type="activity regulation">
    <text evidence="7">Uridylyltransferase (UTase) activity is inhibited by glutamine, while glutamine activates uridylyl-removing (UR) activity.</text>
</comment>
<evidence type="ECO:0000313" key="10">
    <source>
        <dbReference type="EMBL" id="NKE69314.1"/>
    </source>
</evidence>
<feature type="domain" description="HD" evidence="9">
    <location>
        <begin position="442"/>
        <end position="553"/>
    </location>
</feature>
<accession>A0A7X6DLC9</accession>
<dbReference type="InterPro" id="IPR010043">
    <property type="entry name" value="UTase/UR"/>
</dbReference>
<name>A0A7X6DLC9_9BACT</name>
<dbReference type="PROSITE" id="PS51671">
    <property type="entry name" value="ACT"/>
    <property type="match status" value="2"/>
</dbReference>
<dbReference type="InterPro" id="IPR043519">
    <property type="entry name" value="NT_sf"/>
</dbReference>
<reference evidence="10 11" key="1">
    <citation type="journal article" date="2020" name="Nature">
        <title>Bacterial chemolithoautotrophy via manganese oxidation.</title>
        <authorList>
            <person name="Yu H."/>
            <person name="Leadbetter J.R."/>
        </authorList>
    </citation>
    <scope>NUCLEOTIDE SEQUENCE [LARGE SCALE GENOMIC DNA]</scope>
    <source>
        <strain evidence="10 11">Mn-1</strain>
    </source>
</reference>
<evidence type="ECO:0000256" key="2">
    <source>
        <dbReference type="ARBA" id="ARBA00022695"/>
    </source>
</evidence>
<dbReference type="InterPro" id="IPR045865">
    <property type="entry name" value="ACT-like_dom_sf"/>
</dbReference>
<dbReference type="Gene3D" id="1.20.120.330">
    <property type="entry name" value="Nucleotidyltransferases domain 2"/>
    <property type="match status" value="1"/>
</dbReference>
<organism evidence="10 11">
    <name type="scientific">Candidatus Manganitrophus noduliformans</name>
    <dbReference type="NCBI Taxonomy" id="2606439"/>
    <lineage>
        <taxon>Bacteria</taxon>
        <taxon>Pseudomonadati</taxon>
        <taxon>Nitrospirota</taxon>
        <taxon>Nitrospiria</taxon>
        <taxon>Candidatus Troglogloeales</taxon>
        <taxon>Candidatus Manganitrophaceae</taxon>
        <taxon>Candidatus Manganitrophus</taxon>
    </lineage>
</organism>
<evidence type="ECO:0000256" key="7">
    <source>
        <dbReference type="HAMAP-Rule" id="MF_00277"/>
    </source>
</evidence>
<keyword evidence="11" id="KW-1185">Reference proteome</keyword>
<protein>
    <recommendedName>
        <fullName evidence="7">Bifunctional uridylyltransferase/uridylyl-removing enzyme</fullName>
        <shortName evidence="7">UTase/UR</shortName>
    </recommendedName>
    <alternativeName>
        <fullName evidence="7">Bifunctional [protein-PII] modification enzyme</fullName>
    </alternativeName>
    <alternativeName>
        <fullName evidence="7">Bifunctional nitrogen sensor protein</fullName>
    </alternativeName>
    <domain>
        <recommendedName>
            <fullName evidence="7">[Protein-PII] uridylyltransferase</fullName>
            <shortName evidence="7">PII uridylyltransferase</shortName>
            <shortName evidence="7">UTase</shortName>
            <ecNumber evidence="7">2.7.7.59</ecNumber>
        </recommendedName>
    </domain>
    <domain>
        <recommendedName>
            <fullName evidence="7">[Protein-PII]-UMP uridylyl-removing enzyme</fullName>
            <shortName evidence="7">UR</shortName>
            <ecNumber evidence="7">3.1.4.-</ecNumber>
        </recommendedName>
    </domain>
</protein>
<dbReference type="Proteomes" id="UP000534783">
    <property type="component" value="Unassembled WGS sequence"/>
</dbReference>
<dbReference type="CDD" id="cd05401">
    <property type="entry name" value="NT_GlnE_GlnD_like"/>
    <property type="match status" value="1"/>
</dbReference>
<comment type="cofactor">
    <cofactor evidence="7">
        <name>Mg(2+)</name>
        <dbReference type="ChEBI" id="CHEBI:18420"/>
    </cofactor>
</comment>
<dbReference type="PIRSF" id="PIRSF006288">
    <property type="entry name" value="PII_uridyltransf"/>
    <property type="match status" value="1"/>
</dbReference>
<comment type="catalytic activity">
    <reaction evidence="7">
        <text>[protein-PII]-uridylyl-L-tyrosine + H2O = [protein-PII]-L-tyrosine + UMP + H(+)</text>
        <dbReference type="Rhea" id="RHEA:48600"/>
        <dbReference type="Rhea" id="RHEA-COMP:12147"/>
        <dbReference type="Rhea" id="RHEA-COMP:12148"/>
        <dbReference type="ChEBI" id="CHEBI:15377"/>
        <dbReference type="ChEBI" id="CHEBI:15378"/>
        <dbReference type="ChEBI" id="CHEBI:46858"/>
        <dbReference type="ChEBI" id="CHEBI:57865"/>
        <dbReference type="ChEBI" id="CHEBI:90602"/>
    </reaction>
</comment>
<keyword evidence="2 7" id="KW-0548">Nucleotidyltransferase</keyword>
<keyword evidence="6 7" id="KW-0511">Multifunctional enzyme</keyword>
<evidence type="ECO:0000256" key="6">
    <source>
        <dbReference type="ARBA" id="ARBA00023268"/>
    </source>
</evidence>
<evidence type="ECO:0000313" key="11">
    <source>
        <dbReference type="Proteomes" id="UP000534783"/>
    </source>
</evidence>
<dbReference type="CDD" id="cd04899">
    <property type="entry name" value="ACT_ACR-UUR-like_2"/>
    <property type="match status" value="1"/>
</dbReference>
<comment type="catalytic activity">
    <reaction evidence="7">
        <text>[protein-PII]-L-tyrosine + UTP = [protein-PII]-uridylyl-L-tyrosine + diphosphate</text>
        <dbReference type="Rhea" id="RHEA:13673"/>
        <dbReference type="Rhea" id="RHEA-COMP:12147"/>
        <dbReference type="Rhea" id="RHEA-COMP:12148"/>
        <dbReference type="ChEBI" id="CHEBI:33019"/>
        <dbReference type="ChEBI" id="CHEBI:46398"/>
        <dbReference type="ChEBI" id="CHEBI:46858"/>
        <dbReference type="ChEBI" id="CHEBI:90602"/>
        <dbReference type="EC" id="2.7.7.59"/>
    </reaction>
</comment>
<dbReference type="RefSeq" id="WP_168057625.1">
    <property type="nucleotide sequence ID" value="NZ_VTOW01000001.1"/>
</dbReference>
<keyword evidence="4 7" id="KW-0378">Hydrolase</keyword>
<dbReference type="InterPro" id="IPR006674">
    <property type="entry name" value="HD_domain"/>
</dbReference>
<comment type="domain">
    <text evidence="7">Has four distinct domains: an N-terminal nucleotidyltransferase (NT) domain responsible for UTase activity, a central HD domain that encodes UR activity, and two C-terminal ACT domains that seem to have a role in glutamine sensing.</text>
</comment>
<dbReference type="EC" id="3.1.4.-" evidence="7"/>
<comment type="function">
    <text evidence="7">Modifies, by uridylylation and deuridylylation, the PII regulatory proteins (GlnB and homologs), in response to the nitrogen status of the cell that GlnD senses through the glutamine level. Under low glutamine levels, catalyzes the conversion of the PII proteins and UTP to PII-UMP and PPi, while under higher glutamine levels, GlnD hydrolyzes PII-UMP to PII and UMP (deuridylylation). Thus, controls uridylylation state and activity of the PII proteins, and plays an important role in the regulation of nitrogen metabolism.</text>
</comment>
<keyword evidence="5 7" id="KW-0460">Magnesium</keyword>